<dbReference type="PROSITE" id="PS50271">
    <property type="entry name" value="ZF_UBP"/>
    <property type="match status" value="1"/>
</dbReference>
<feature type="domain" description="UBP-type" evidence="1">
    <location>
        <begin position="4"/>
        <end position="103"/>
    </location>
</feature>
<dbReference type="InterPro" id="IPR001607">
    <property type="entry name" value="Znf_UBP"/>
</dbReference>
<gene>
    <name evidence="2" type="ORF">OV287_00435</name>
</gene>
<reference evidence="2 3" key="1">
    <citation type="submission" date="2022-11" db="EMBL/GenBank/DDBJ databases">
        <title>Minimal conservation of predation-associated metabolite biosynthetic gene clusters underscores biosynthetic potential of Myxococcota including descriptions for ten novel species: Archangium lansinium sp. nov., Myxococcus landrumus sp. nov., Nannocystis bai.</title>
        <authorList>
            <person name="Ahearne A."/>
            <person name="Stevens C."/>
            <person name="Phillips K."/>
        </authorList>
    </citation>
    <scope>NUCLEOTIDE SEQUENCE [LARGE SCALE GENOMIC DNA]</scope>
    <source>
        <strain evidence="2 3">MIWBW</strain>
    </source>
</reference>
<evidence type="ECO:0000313" key="2">
    <source>
        <dbReference type="EMBL" id="MCY1072935.1"/>
    </source>
</evidence>
<evidence type="ECO:0000313" key="3">
    <source>
        <dbReference type="Proteomes" id="UP001207654"/>
    </source>
</evidence>
<dbReference type="Pfam" id="PF02148">
    <property type="entry name" value="zf-UBP"/>
    <property type="match status" value="1"/>
</dbReference>
<dbReference type="Proteomes" id="UP001207654">
    <property type="component" value="Unassembled WGS sequence"/>
</dbReference>
<dbReference type="InterPro" id="IPR013083">
    <property type="entry name" value="Znf_RING/FYVE/PHD"/>
</dbReference>
<protein>
    <submittedName>
        <fullName evidence="2">UBP-type zinc finger domain-containing protein</fullName>
    </submittedName>
</protein>
<proteinExistence type="predicted"/>
<dbReference type="RefSeq" id="WP_267531957.1">
    <property type="nucleotide sequence ID" value="NZ_JAPNKA010000001.1"/>
</dbReference>
<dbReference type="SUPFAM" id="SSF57850">
    <property type="entry name" value="RING/U-box"/>
    <property type="match status" value="1"/>
</dbReference>
<dbReference type="EMBL" id="JAPNKA010000001">
    <property type="protein sequence ID" value="MCY1072935.1"/>
    <property type="molecule type" value="Genomic_DNA"/>
</dbReference>
<dbReference type="Gene3D" id="3.30.40.10">
    <property type="entry name" value="Zinc/RING finger domain, C3HC4 (zinc finger)"/>
    <property type="match status" value="1"/>
</dbReference>
<comment type="caution">
    <text evidence="2">The sequence shown here is derived from an EMBL/GenBank/DDBJ whole genome shotgun (WGS) entry which is preliminary data.</text>
</comment>
<evidence type="ECO:0000259" key="1">
    <source>
        <dbReference type="PROSITE" id="PS50271"/>
    </source>
</evidence>
<keyword evidence="3" id="KW-1185">Reference proteome</keyword>
<accession>A0ABT3ZU60</accession>
<organism evidence="2 3">
    <name type="scientific">Archangium lansingense</name>
    <dbReference type="NCBI Taxonomy" id="2995310"/>
    <lineage>
        <taxon>Bacteria</taxon>
        <taxon>Pseudomonadati</taxon>
        <taxon>Myxococcota</taxon>
        <taxon>Myxococcia</taxon>
        <taxon>Myxococcales</taxon>
        <taxon>Cystobacterineae</taxon>
        <taxon>Archangiaceae</taxon>
        <taxon>Archangium</taxon>
    </lineage>
</organism>
<name>A0ABT3ZU60_9BACT</name>
<sequence length="108" mass="11996">METSGCTHLESIRDVRPSSTAGCEDCLRIGGRWVHLRLCLECGHVGCCDSSPNRHATKHFHATSHPVIRSFEPGEDWGWCYEDEVMLEPDALRLAVARHGQGGHPPHV</sequence>